<dbReference type="PANTHER" id="PTHR30483">
    <property type="entry name" value="LEUCINE-SPECIFIC-BINDING PROTEIN"/>
    <property type="match status" value="1"/>
</dbReference>
<keyword evidence="3" id="KW-0029">Amino-acid transport</keyword>
<keyword evidence="7" id="KW-1185">Reference proteome</keyword>
<evidence type="ECO:0000256" key="1">
    <source>
        <dbReference type="ARBA" id="ARBA00010062"/>
    </source>
</evidence>
<feature type="region of interest" description="Disordered" evidence="4">
    <location>
        <begin position="140"/>
        <end position="164"/>
    </location>
</feature>
<accession>A0ABV7LFW9</accession>
<evidence type="ECO:0000259" key="5">
    <source>
        <dbReference type="Pfam" id="PF13458"/>
    </source>
</evidence>
<evidence type="ECO:0000313" key="6">
    <source>
        <dbReference type="EMBL" id="MFC3266444.1"/>
    </source>
</evidence>
<evidence type="ECO:0000256" key="3">
    <source>
        <dbReference type="ARBA" id="ARBA00022970"/>
    </source>
</evidence>
<organism evidence="6 7">
    <name type="scientific">Camelimonas abortus</name>
    <dbReference type="NCBI Taxonomy" id="1017184"/>
    <lineage>
        <taxon>Bacteria</taxon>
        <taxon>Pseudomonadati</taxon>
        <taxon>Pseudomonadota</taxon>
        <taxon>Alphaproteobacteria</taxon>
        <taxon>Hyphomicrobiales</taxon>
        <taxon>Chelatococcaceae</taxon>
        <taxon>Camelimonas</taxon>
    </lineage>
</organism>
<keyword evidence="2" id="KW-0732">Signal</keyword>
<keyword evidence="3" id="KW-0813">Transport</keyword>
<dbReference type="RefSeq" id="WP_376868852.1">
    <property type="nucleotide sequence ID" value="NZ_JBHRUV010000041.1"/>
</dbReference>
<dbReference type="Gene3D" id="3.40.50.2300">
    <property type="match status" value="2"/>
</dbReference>
<gene>
    <name evidence="6" type="ORF">ACFOEX_08770</name>
</gene>
<proteinExistence type="inferred from homology"/>
<dbReference type="PANTHER" id="PTHR30483:SF6">
    <property type="entry name" value="PERIPLASMIC BINDING PROTEIN OF ABC TRANSPORTER FOR NATURAL AMINO ACIDS"/>
    <property type="match status" value="1"/>
</dbReference>
<feature type="compositionally biased region" description="Low complexity" evidence="4">
    <location>
        <begin position="149"/>
        <end position="164"/>
    </location>
</feature>
<sequence length="164" mass="18253">MFYLTSVHSLGPEALQGVQYLSGYYWDRDDESRAFAKRYEAKSGGKKPDHNHAAVYSAVKHFLKAVEETGSLDGLTVMRKMKEMPLDDFYARGAKIRPDGRLMNDMLLVEVKAPDEVRGEWDLVKIRQVVKADDIMRPLSEGGCKHLDPAPAADGDAGPAAEKK</sequence>
<evidence type="ECO:0000256" key="4">
    <source>
        <dbReference type="SAM" id="MobiDB-lite"/>
    </source>
</evidence>
<evidence type="ECO:0000256" key="2">
    <source>
        <dbReference type="ARBA" id="ARBA00022729"/>
    </source>
</evidence>
<dbReference type="Pfam" id="PF13458">
    <property type="entry name" value="Peripla_BP_6"/>
    <property type="match status" value="1"/>
</dbReference>
<dbReference type="InterPro" id="IPR028082">
    <property type="entry name" value="Peripla_BP_I"/>
</dbReference>
<name>A0ABV7LFW9_9HYPH</name>
<dbReference type="InterPro" id="IPR051010">
    <property type="entry name" value="BCAA_transport"/>
</dbReference>
<comment type="caution">
    <text evidence="6">The sequence shown here is derived from an EMBL/GenBank/DDBJ whole genome shotgun (WGS) entry which is preliminary data.</text>
</comment>
<dbReference type="Proteomes" id="UP001595536">
    <property type="component" value="Unassembled WGS sequence"/>
</dbReference>
<dbReference type="EMBL" id="JBHRUV010000041">
    <property type="protein sequence ID" value="MFC3266444.1"/>
    <property type="molecule type" value="Genomic_DNA"/>
</dbReference>
<evidence type="ECO:0000313" key="7">
    <source>
        <dbReference type="Proteomes" id="UP001595536"/>
    </source>
</evidence>
<reference evidence="7" key="1">
    <citation type="journal article" date="2019" name="Int. J. Syst. Evol. Microbiol.">
        <title>The Global Catalogue of Microorganisms (GCM) 10K type strain sequencing project: providing services to taxonomists for standard genome sequencing and annotation.</title>
        <authorList>
            <consortium name="The Broad Institute Genomics Platform"/>
            <consortium name="The Broad Institute Genome Sequencing Center for Infectious Disease"/>
            <person name="Wu L."/>
            <person name="Ma J."/>
        </authorList>
    </citation>
    <scope>NUCLEOTIDE SEQUENCE [LARGE SCALE GENOMIC DNA]</scope>
    <source>
        <strain evidence="7">CCM 7941</strain>
    </source>
</reference>
<comment type="similarity">
    <text evidence="1">Belongs to the leucine-binding protein family.</text>
</comment>
<dbReference type="SUPFAM" id="SSF53822">
    <property type="entry name" value="Periplasmic binding protein-like I"/>
    <property type="match status" value="1"/>
</dbReference>
<dbReference type="InterPro" id="IPR028081">
    <property type="entry name" value="Leu-bd"/>
</dbReference>
<feature type="domain" description="Leucine-binding protein" evidence="5">
    <location>
        <begin position="3"/>
        <end position="112"/>
    </location>
</feature>
<protein>
    <submittedName>
        <fullName evidence="6">ABC transporter substrate-binding protein</fullName>
    </submittedName>
</protein>